<accession>A0A4Q2S4H4</accession>
<protein>
    <submittedName>
        <fullName evidence="1">Uncharacterized protein</fullName>
    </submittedName>
</protein>
<dbReference type="Proteomes" id="UP000291838">
    <property type="component" value="Unassembled WGS sequence"/>
</dbReference>
<name>A0A4Q2S4H4_9ACTN</name>
<evidence type="ECO:0000313" key="2">
    <source>
        <dbReference type="Proteomes" id="UP000291838"/>
    </source>
</evidence>
<gene>
    <name evidence="1" type="ORF">EUA06_03720</name>
</gene>
<dbReference type="RefSeq" id="WP_129473628.1">
    <property type="nucleotide sequence ID" value="NZ_SDWS01000001.1"/>
</dbReference>
<sequence>MVVVDPSDGAVLAMLAAPRRGGQCVLGAQTWLTERNLLVSDWVEGDLWSWDVASGRVLRVATSPVNGLNVSVSGEVLVRRVS</sequence>
<comment type="caution">
    <text evidence="1">The sequence shown here is derived from an EMBL/GenBank/DDBJ whole genome shotgun (WGS) entry which is preliminary data.</text>
</comment>
<dbReference type="EMBL" id="SDWS01000001">
    <property type="protein sequence ID" value="RYB96680.1"/>
    <property type="molecule type" value="Genomic_DNA"/>
</dbReference>
<reference evidence="1 2" key="1">
    <citation type="submission" date="2019-01" db="EMBL/GenBank/DDBJ databases">
        <title>Novel species of Nocardioides.</title>
        <authorList>
            <person name="Liu Q."/>
            <person name="Xin Y.-H."/>
        </authorList>
    </citation>
    <scope>NUCLEOTIDE SEQUENCE [LARGE SCALE GENOMIC DNA]</scope>
    <source>
        <strain evidence="1 2">HLT3-15</strain>
    </source>
</reference>
<dbReference type="SUPFAM" id="SSF63829">
    <property type="entry name" value="Calcium-dependent phosphotriesterase"/>
    <property type="match status" value="1"/>
</dbReference>
<evidence type="ECO:0000313" key="1">
    <source>
        <dbReference type="EMBL" id="RYB96680.1"/>
    </source>
</evidence>
<dbReference type="OrthoDB" id="3779768at2"/>
<proteinExistence type="predicted"/>
<dbReference type="AlphaFoldDB" id="A0A4Q2S4H4"/>
<organism evidence="1 2">
    <name type="scientific">Nocardioides glacieisoli</name>
    <dbReference type="NCBI Taxonomy" id="1168730"/>
    <lineage>
        <taxon>Bacteria</taxon>
        <taxon>Bacillati</taxon>
        <taxon>Actinomycetota</taxon>
        <taxon>Actinomycetes</taxon>
        <taxon>Propionibacteriales</taxon>
        <taxon>Nocardioidaceae</taxon>
        <taxon>Nocardioides</taxon>
    </lineage>
</organism>
<keyword evidence="2" id="KW-1185">Reference proteome</keyword>